<evidence type="ECO:0000313" key="1">
    <source>
        <dbReference type="EMBL" id="WED66686.1"/>
    </source>
</evidence>
<dbReference type="AlphaFoldDB" id="A0AAF0CRG0"/>
<proteinExistence type="predicted"/>
<name>A0AAF0CRG0_9BACT</name>
<sequence length="333" mass="36617">MAADTEEIHYPSLQWIDWKEEITEVASRFDVAVRKREFVQTRATLQLGDTVTGLVAFEDEGETTQWLVELVAQTGSTSPSTPVIETSPPMRIYSITGTALEFSDEKINLAVRVIGPIDATDLTGVAEKRVELSVNRDLLAVGLDRACEGWTLMRERVTADPQLAKFKYRSRTSKPFDARIVEAAQPLVTALGLTPELEHGMIGAQPMLMEFWKLVAHIPEVRDCLPAVVSPPSRWSVWRNRGGVEPTVKMHPQFAQPIKLKWGPETTKQEAAFGFTALLQLNGQPAMACALVAMASRPPIQATGGIVWLAAQRPDGTGPRLTFQVLATSFSAP</sequence>
<dbReference type="RefSeq" id="WP_330932302.1">
    <property type="nucleotide sequence ID" value="NZ_CP119075.1"/>
</dbReference>
<evidence type="ECO:0000313" key="2">
    <source>
        <dbReference type="Proteomes" id="UP001218638"/>
    </source>
</evidence>
<accession>A0AAF0CRG0</accession>
<protein>
    <submittedName>
        <fullName evidence="1">Uncharacterized protein</fullName>
    </submittedName>
</protein>
<reference evidence="1" key="1">
    <citation type="submission" date="2023-03" db="EMBL/GenBank/DDBJ databases">
        <title>Lomoglobus Profundus gen. nov., sp. nov., a novel member of the phylum Verrucomicrobia, isolated from deep-marine sediment of South China Sea.</title>
        <authorList>
            <person name="Ahmad T."/>
            <person name="Ishaq S.E."/>
            <person name="Wang F."/>
        </authorList>
    </citation>
    <scope>NUCLEOTIDE SEQUENCE</scope>
    <source>
        <strain evidence="1">LMO-M01</strain>
    </source>
</reference>
<organism evidence="1 2">
    <name type="scientific">Synoicihabitans lomoniglobus</name>
    <dbReference type="NCBI Taxonomy" id="2909285"/>
    <lineage>
        <taxon>Bacteria</taxon>
        <taxon>Pseudomonadati</taxon>
        <taxon>Verrucomicrobiota</taxon>
        <taxon>Opitutia</taxon>
        <taxon>Opitutales</taxon>
        <taxon>Opitutaceae</taxon>
        <taxon>Synoicihabitans</taxon>
    </lineage>
</organism>
<gene>
    <name evidence="1" type="ORF">PXH66_07460</name>
</gene>
<dbReference type="KEGG" id="slom:PXH66_07460"/>
<dbReference type="Proteomes" id="UP001218638">
    <property type="component" value="Chromosome"/>
</dbReference>
<keyword evidence="2" id="KW-1185">Reference proteome</keyword>
<dbReference type="EMBL" id="CP119075">
    <property type="protein sequence ID" value="WED66686.1"/>
    <property type="molecule type" value="Genomic_DNA"/>
</dbReference>